<dbReference type="SUPFAM" id="SSF56024">
    <property type="entry name" value="Phospholipase D/nuclease"/>
    <property type="match status" value="1"/>
</dbReference>
<dbReference type="GO" id="GO:0005829">
    <property type="term" value="C:cytosol"/>
    <property type="evidence" value="ECO:0007669"/>
    <property type="project" value="TreeGrafter"/>
</dbReference>
<keyword evidence="5" id="KW-1185">Reference proteome</keyword>
<dbReference type="InterPro" id="IPR025202">
    <property type="entry name" value="PLD-like_dom"/>
</dbReference>
<dbReference type="Pfam" id="PF26350">
    <property type="entry name" value="DUF8090"/>
    <property type="match status" value="1"/>
</dbReference>
<evidence type="ECO:0000313" key="5">
    <source>
        <dbReference type="Proteomes" id="UP001431532"/>
    </source>
</evidence>
<evidence type="ECO:0000259" key="3">
    <source>
        <dbReference type="PROSITE" id="PS51194"/>
    </source>
</evidence>
<dbReference type="InterPro" id="IPR006935">
    <property type="entry name" value="Helicase/UvrB_N"/>
</dbReference>
<dbReference type="Pfam" id="PF04851">
    <property type="entry name" value="ResIII"/>
    <property type="match status" value="1"/>
</dbReference>
<dbReference type="InterPro" id="IPR058403">
    <property type="entry name" value="DUF8090"/>
</dbReference>
<dbReference type="PROSITE" id="PS51192">
    <property type="entry name" value="HELICASE_ATP_BIND_1"/>
    <property type="match status" value="1"/>
</dbReference>
<dbReference type="GO" id="GO:0006793">
    <property type="term" value="P:phosphorus metabolic process"/>
    <property type="evidence" value="ECO:0007669"/>
    <property type="project" value="UniProtKB-ARBA"/>
</dbReference>
<dbReference type="InterPro" id="IPR001736">
    <property type="entry name" value="PLipase_D/transphosphatidylase"/>
</dbReference>
<dbReference type="SMART" id="SM00487">
    <property type="entry name" value="DEXDc"/>
    <property type="match status" value="1"/>
</dbReference>
<proteinExistence type="predicted"/>
<dbReference type="Pfam" id="PF00271">
    <property type="entry name" value="Helicase_C"/>
    <property type="match status" value="1"/>
</dbReference>
<dbReference type="PROSITE" id="PS50035">
    <property type="entry name" value="PLD"/>
    <property type="match status" value="1"/>
</dbReference>
<dbReference type="PROSITE" id="PS51194">
    <property type="entry name" value="HELICASE_CTER"/>
    <property type="match status" value="1"/>
</dbReference>
<dbReference type="AlphaFoldDB" id="A0AAW6UA82"/>
<dbReference type="InterPro" id="IPR014001">
    <property type="entry name" value="Helicase_ATP-bd"/>
</dbReference>
<sequence length="981" mass="114780">MNISEHQIRFLTNKSSRSFYHELKEALKSCNRFYFSVAFIHNSAMSILSKELKDFNESSKVGKIITTNYMNGTDPEALETLLKYNNIETRIYKTGVNEHRNGFHTKGYLFDMGDFIKIYIGSSNLSQSALKTNQEWNLSVISKTDHLFKDIKEEFDLLWNESEPLNHAFIQEYKLEHKKTGNDYDKQLFNQIVAFLKQTEGHRFFKDLSDFANIDEEELKNKLNLSRSSIPTPNMMQEQAVERLQTLRYQGESKALVIAATGTGKTFLAAFDALQVKPKRVLFIVHREKILKEALRTFKLIHPEKQMGILTGNTKSFDQDYIFASNTMMSKKEVLEHYDKEAFDYIIIDEAHRSAASTYQKILNYFKPKFLLGMTATPERTDALSIFKLYDHNIAVEIRLREALNHNLVVPFHYFGINDIQTDLSDVKLTDIDKLAEKLNIKTRVDLIIESIEDYTISGRKRKALGFCVNIKHAKYMAEEFNNKGYPSLYLFSENDEIERDKAIERLEDENDPLSYIFTIGIFNEGIDIPSLNLILMLRPTESPIIFTQQLGRGLRHYQNKEYLTVLDFIGNHNKTFLLPIALAGDKSYDKEDLTLMTKRDFFDIPGDTFIRLDEISKQRILSQLESVNFNEIKYLKEAYQEVKLNMFIQEDKLYDYPMITQFSLDGIDPVRMIDKKGSYLKFVSDIENDDSLNKIINDTEKYSFIKFFDYQLPIKRVYEYAIIRTLLDQKSLTKLELLDYLRKYIESPNLKDLDHAIGYLNHLYFSVTETNKFGKPIKLENNIVSLNDIFKKNLTDKLFSDFIDHTIDYGLLRYMNEFGYHNYGYPFLKPYHTYNKVDIPHLARFDKIFQGMLMSGLIKIKNHFYLFVNLNKIAVKESIDYADHFDSRSVFQWESPNSTSQLSPVGQDLIHHQERNIKIHLLVRKFASDQSVNKGYSTELTYLGTMNVMSYENNKPIRFKFKLEQSVPEPIYIKLTEVEE</sequence>
<evidence type="ECO:0000259" key="1">
    <source>
        <dbReference type="PROSITE" id="PS50035"/>
    </source>
</evidence>
<evidence type="ECO:0000259" key="2">
    <source>
        <dbReference type="PROSITE" id="PS51192"/>
    </source>
</evidence>
<dbReference type="SUPFAM" id="SSF52540">
    <property type="entry name" value="P-loop containing nucleoside triphosphate hydrolases"/>
    <property type="match status" value="1"/>
</dbReference>
<organism evidence="4 5">
    <name type="scientific">Peloplasma aerotolerans</name>
    <dbReference type="NCBI Taxonomy" id="3044389"/>
    <lineage>
        <taxon>Bacteria</taxon>
        <taxon>Bacillati</taxon>
        <taxon>Mycoplasmatota</taxon>
        <taxon>Mollicutes</taxon>
        <taxon>Acholeplasmatales</taxon>
        <taxon>Acholeplasmataceae</taxon>
        <taxon>Peloplasma</taxon>
    </lineage>
</organism>
<dbReference type="GO" id="GO:0005524">
    <property type="term" value="F:ATP binding"/>
    <property type="evidence" value="ECO:0007669"/>
    <property type="project" value="InterPro"/>
</dbReference>
<comment type="caution">
    <text evidence="4">The sequence shown here is derived from an EMBL/GenBank/DDBJ whole genome shotgun (WGS) entry which is preliminary data.</text>
</comment>
<feature type="domain" description="Helicase ATP-binding" evidence="2">
    <location>
        <begin position="246"/>
        <end position="396"/>
    </location>
</feature>
<protein>
    <submittedName>
        <fullName evidence="4">DUF3427 domain-containing protein</fullName>
    </submittedName>
</protein>
<name>A0AAW6UA82_9MOLU</name>
<dbReference type="RefSeq" id="WP_282839264.1">
    <property type="nucleotide sequence ID" value="NZ_JASCXW010000012.1"/>
</dbReference>
<feature type="domain" description="Helicase C-terminal" evidence="3">
    <location>
        <begin position="451"/>
        <end position="636"/>
    </location>
</feature>
<dbReference type="InterPro" id="IPR021835">
    <property type="entry name" value="DUF3427"/>
</dbReference>
<dbReference type="Pfam" id="PF13091">
    <property type="entry name" value="PLDc_2"/>
    <property type="match status" value="1"/>
</dbReference>
<dbReference type="Gene3D" id="3.40.50.300">
    <property type="entry name" value="P-loop containing nucleotide triphosphate hydrolases"/>
    <property type="match status" value="2"/>
</dbReference>
<feature type="domain" description="PLD phosphodiesterase" evidence="1">
    <location>
        <begin position="99"/>
        <end position="129"/>
    </location>
</feature>
<dbReference type="GO" id="GO:0003677">
    <property type="term" value="F:DNA binding"/>
    <property type="evidence" value="ECO:0007669"/>
    <property type="project" value="InterPro"/>
</dbReference>
<dbReference type="PANTHER" id="PTHR47396:SF1">
    <property type="entry name" value="ATP-DEPENDENT HELICASE IRC3-RELATED"/>
    <property type="match status" value="1"/>
</dbReference>
<dbReference type="Proteomes" id="UP001431532">
    <property type="component" value="Unassembled WGS sequence"/>
</dbReference>
<dbReference type="CDD" id="cd18799">
    <property type="entry name" value="SF2_C_EcoAI-like"/>
    <property type="match status" value="1"/>
</dbReference>
<dbReference type="EMBL" id="JASCXW010000012">
    <property type="protein sequence ID" value="MDI6452839.1"/>
    <property type="molecule type" value="Genomic_DNA"/>
</dbReference>
<dbReference type="InterPro" id="IPR001650">
    <property type="entry name" value="Helicase_C-like"/>
</dbReference>
<evidence type="ECO:0000313" key="4">
    <source>
        <dbReference type="EMBL" id="MDI6452839.1"/>
    </source>
</evidence>
<dbReference type="InterPro" id="IPR050742">
    <property type="entry name" value="Helicase_Restrict-Modif_Enz"/>
</dbReference>
<reference evidence="4" key="1">
    <citation type="submission" date="2023-05" db="EMBL/GenBank/DDBJ databases">
        <title>Mariniplasma microaerophilum sp. nov., a novel anaerobic mollicute isolated from terrestrial mud volcano, Taman Peninsula, Russia.</title>
        <authorList>
            <person name="Khomyakova M.A."/>
            <person name="Merkel A.Y."/>
            <person name="Slobodkin A.I."/>
        </authorList>
    </citation>
    <scope>NUCLEOTIDE SEQUENCE</scope>
    <source>
        <strain evidence="4">M4Ah</strain>
    </source>
</reference>
<dbReference type="Gene3D" id="3.30.870.10">
    <property type="entry name" value="Endonuclease Chain A"/>
    <property type="match status" value="1"/>
</dbReference>
<dbReference type="Pfam" id="PF11907">
    <property type="entry name" value="DUF3427"/>
    <property type="match status" value="1"/>
</dbReference>
<dbReference type="SMART" id="SM00490">
    <property type="entry name" value="HELICc"/>
    <property type="match status" value="1"/>
</dbReference>
<gene>
    <name evidence="4" type="ORF">QJ521_04615</name>
</gene>
<accession>A0AAW6UA82</accession>
<dbReference type="GO" id="GO:0016787">
    <property type="term" value="F:hydrolase activity"/>
    <property type="evidence" value="ECO:0007669"/>
    <property type="project" value="InterPro"/>
</dbReference>
<dbReference type="CDD" id="cd18032">
    <property type="entry name" value="DEXHc_RE_I_III_res"/>
    <property type="match status" value="1"/>
</dbReference>
<dbReference type="PANTHER" id="PTHR47396">
    <property type="entry name" value="TYPE I RESTRICTION ENZYME ECOKI R PROTEIN"/>
    <property type="match status" value="1"/>
</dbReference>
<dbReference type="InterPro" id="IPR027417">
    <property type="entry name" value="P-loop_NTPase"/>
</dbReference>